<evidence type="ECO:0000256" key="4">
    <source>
        <dbReference type="ARBA" id="ARBA00022519"/>
    </source>
</evidence>
<comment type="subcellular location">
    <subcellularLocation>
        <location evidence="1">Cell inner membrane</location>
        <topology evidence="1">Multi-pass membrane protein</topology>
    </subcellularLocation>
</comment>
<evidence type="ECO:0000256" key="1">
    <source>
        <dbReference type="ARBA" id="ARBA00004429"/>
    </source>
</evidence>
<dbReference type="Proteomes" id="UP000219167">
    <property type="component" value="Unassembled WGS sequence"/>
</dbReference>
<keyword evidence="5 9" id="KW-0812">Transmembrane</keyword>
<feature type="transmembrane region" description="Helical" evidence="9">
    <location>
        <begin position="6"/>
        <end position="24"/>
    </location>
</feature>
<keyword evidence="6 9" id="KW-1133">Transmembrane helix</keyword>
<dbReference type="OrthoDB" id="9814020at2"/>
<feature type="transmembrane region" description="Helical" evidence="9">
    <location>
        <begin position="67"/>
        <end position="89"/>
    </location>
</feature>
<gene>
    <name evidence="10" type="ORF">SAMN05892877_102252</name>
</gene>
<proteinExistence type="inferred from homology"/>
<keyword evidence="4" id="KW-0997">Cell inner membrane</keyword>
<accession>A0A285U5X7</accession>
<name>A0A285U5X7_9HYPH</name>
<evidence type="ECO:0000256" key="7">
    <source>
        <dbReference type="ARBA" id="ARBA00023136"/>
    </source>
</evidence>
<dbReference type="GO" id="GO:0005886">
    <property type="term" value="C:plasma membrane"/>
    <property type="evidence" value="ECO:0007669"/>
    <property type="project" value="UniProtKB-SubCell"/>
</dbReference>
<keyword evidence="3" id="KW-1003">Cell membrane</keyword>
<evidence type="ECO:0000313" key="11">
    <source>
        <dbReference type="Proteomes" id="UP000219167"/>
    </source>
</evidence>
<comment type="similarity">
    <text evidence="8">Belongs to the TsuA/YedE (TC 9.B.102) family.</text>
</comment>
<dbReference type="InterPro" id="IPR007272">
    <property type="entry name" value="Sulf_transp_TsuA/YedE"/>
</dbReference>
<evidence type="ECO:0000313" key="10">
    <source>
        <dbReference type="EMBL" id="SOC35936.1"/>
    </source>
</evidence>
<evidence type="ECO:0000256" key="9">
    <source>
        <dbReference type="SAM" id="Phobius"/>
    </source>
</evidence>
<reference evidence="10 11" key="1">
    <citation type="submission" date="2017-08" db="EMBL/GenBank/DDBJ databases">
        <authorList>
            <person name="de Groot N.N."/>
        </authorList>
    </citation>
    <scope>NUCLEOTIDE SEQUENCE [LARGE SCALE GENOMIC DNA]</scope>
    <source>
        <strain evidence="10 11">JC85</strain>
    </source>
</reference>
<dbReference type="RefSeq" id="WP_097136380.1">
    <property type="nucleotide sequence ID" value="NZ_OBQD01000002.1"/>
</dbReference>
<evidence type="ECO:0000256" key="6">
    <source>
        <dbReference type="ARBA" id="ARBA00022989"/>
    </source>
</evidence>
<dbReference type="PANTHER" id="PTHR30574">
    <property type="entry name" value="INNER MEMBRANE PROTEIN YEDE"/>
    <property type="match status" value="1"/>
</dbReference>
<protein>
    <recommendedName>
        <fullName evidence="12">Sulphur transport domain-containing protein</fullName>
    </recommendedName>
</protein>
<organism evidence="10 11">
    <name type="scientific">Rhizobium subbaraonis</name>
    <dbReference type="NCBI Taxonomy" id="908946"/>
    <lineage>
        <taxon>Bacteria</taxon>
        <taxon>Pseudomonadati</taxon>
        <taxon>Pseudomonadota</taxon>
        <taxon>Alphaproteobacteria</taxon>
        <taxon>Hyphomicrobiales</taxon>
        <taxon>Rhizobiaceae</taxon>
        <taxon>Rhizobium/Agrobacterium group</taxon>
        <taxon>Rhizobium</taxon>
    </lineage>
</organism>
<dbReference type="AlphaFoldDB" id="A0A285U5X7"/>
<evidence type="ECO:0000256" key="8">
    <source>
        <dbReference type="ARBA" id="ARBA00035655"/>
    </source>
</evidence>
<evidence type="ECO:0000256" key="2">
    <source>
        <dbReference type="ARBA" id="ARBA00022448"/>
    </source>
</evidence>
<evidence type="ECO:0000256" key="5">
    <source>
        <dbReference type="ARBA" id="ARBA00022692"/>
    </source>
</evidence>
<evidence type="ECO:0008006" key="12">
    <source>
        <dbReference type="Google" id="ProtNLM"/>
    </source>
</evidence>
<keyword evidence="11" id="KW-1185">Reference proteome</keyword>
<feature type="transmembrane region" description="Helical" evidence="9">
    <location>
        <begin position="109"/>
        <end position="131"/>
    </location>
</feature>
<evidence type="ECO:0000256" key="3">
    <source>
        <dbReference type="ARBA" id="ARBA00022475"/>
    </source>
</evidence>
<keyword evidence="2" id="KW-0813">Transport</keyword>
<dbReference type="PANTHER" id="PTHR30574:SF1">
    <property type="entry name" value="SULPHUR TRANSPORT DOMAIN-CONTAINING PROTEIN"/>
    <property type="match status" value="1"/>
</dbReference>
<keyword evidence="7 9" id="KW-0472">Membrane</keyword>
<sequence>MTVYLTSLLGGMMIGLAAALLLLLNGRIAGVSGIVGRLALGIDRATNLAFVLGLVSGPLFYRAAFSAWPLVSITAGWPLLMLAGLLVGFGSRMGSGCTSGHGVLGLARLSVRSMAAVATFLATGVLAVALLESFTP</sequence>
<dbReference type="EMBL" id="OBQD01000002">
    <property type="protein sequence ID" value="SOC35936.1"/>
    <property type="molecule type" value="Genomic_DNA"/>
</dbReference>